<evidence type="ECO:0000259" key="2">
    <source>
        <dbReference type="Pfam" id="PF13778"/>
    </source>
</evidence>
<feature type="domain" description="DUF4174" evidence="2">
    <location>
        <begin position="15"/>
        <end position="116"/>
    </location>
</feature>
<evidence type="ECO:0000313" key="4">
    <source>
        <dbReference type="Proteomes" id="UP000022447"/>
    </source>
</evidence>
<dbReference type="AlphaFoldDB" id="X7EDA1"/>
<evidence type="ECO:0000256" key="1">
    <source>
        <dbReference type="ARBA" id="ARBA00022729"/>
    </source>
</evidence>
<comment type="caution">
    <text evidence="3">The sequence shown here is derived from an EMBL/GenBank/DDBJ whole genome shotgun (WGS) entry which is preliminary data.</text>
</comment>
<sequence>MAESQGIFRDATGANLDAYRWNARPVLVFAPAPGHADYDRQMDILRNAEGGLAERDIVVLGDTARATTALRKSFAPENFLVVLIGKDGGVKLSRTEPISADMLFDTIDAMPMRRREMREE</sequence>
<dbReference type="RefSeq" id="WP_051489496.1">
    <property type="nucleotide sequence ID" value="NZ_JALZ01000017.1"/>
</dbReference>
<keyword evidence="4" id="KW-1185">Reference proteome</keyword>
<protein>
    <recommendedName>
        <fullName evidence="2">DUF4174 domain-containing protein</fullName>
    </recommendedName>
</protein>
<evidence type="ECO:0000313" key="3">
    <source>
        <dbReference type="EMBL" id="ETX13855.1"/>
    </source>
</evidence>
<dbReference type="InterPro" id="IPR025232">
    <property type="entry name" value="DUF4174"/>
</dbReference>
<proteinExistence type="predicted"/>
<dbReference type="Proteomes" id="UP000022447">
    <property type="component" value="Unassembled WGS sequence"/>
</dbReference>
<organism evidence="3 4">
    <name type="scientific">Roseivivax halodurans JCM 10272</name>
    <dbReference type="NCBI Taxonomy" id="1449350"/>
    <lineage>
        <taxon>Bacteria</taxon>
        <taxon>Pseudomonadati</taxon>
        <taxon>Pseudomonadota</taxon>
        <taxon>Alphaproteobacteria</taxon>
        <taxon>Rhodobacterales</taxon>
        <taxon>Roseobacteraceae</taxon>
        <taxon>Roseivivax</taxon>
    </lineage>
</organism>
<gene>
    <name evidence="3" type="ORF">OCH239_06580</name>
</gene>
<dbReference type="EMBL" id="JALZ01000017">
    <property type="protein sequence ID" value="ETX13855.1"/>
    <property type="molecule type" value="Genomic_DNA"/>
</dbReference>
<dbReference type="eggNOG" id="ENOG5033B8F">
    <property type="taxonomic scope" value="Bacteria"/>
</dbReference>
<name>X7EDA1_9RHOB</name>
<reference evidence="3 4" key="1">
    <citation type="submission" date="2014-01" db="EMBL/GenBank/DDBJ databases">
        <title>Roseivivax halodurans JCM 10272 Genome Sequencing.</title>
        <authorList>
            <person name="Lai Q."/>
            <person name="Li G."/>
            <person name="Shao Z."/>
        </authorList>
    </citation>
    <scope>NUCLEOTIDE SEQUENCE [LARGE SCALE GENOMIC DNA]</scope>
    <source>
        <strain evidence="3 4">JCM 10272</strain>
    </source>
</reference>
<keyword evidence="1" id="KW-0732">Signal</keyword>
<dbReference type="Pfam" id="PF13778">
    <property type="entry name" value="DUF4174"/>
    <property type="match status" value="1"/>
</dbReference>
<dbReference type="STRING" id="1449350.OCH239_06580"/>
<dbReference type="PATRIC" id="fig|1449350.3.peg.3000"/>
<accession>X7EDA1</accession>